<dbReference type="EMBL" id="GBXM01081281">
    <property type="protein sequence ID" value="JAH27296.1"/>
    <property type="molecule type" value="Transcribed_RNA"/>
</dbReference>
<accession>A0A0E9RDU3</accession>
<organism evidence="1">
    <name type="scientific">Anguilla anguilla</name>
    <name type="common">European freshwater eel</name>
    <name type="synonym">Muraena anguilla</name>
    <dbReference type="NCBI Taxonomy" id="7936"/>
    <lineage>
        <taxon>Eukaryota</taxon>
        <taxon>Metazoa</taxon>
        <taxon>Chordata</taxon>
        <taxon>Craniata</taxon>
        <taxon>Vertebrata</taxon>
        <taxon>Euteleostomi</taxon>
        <taxon>Actinopterygii</taxon>
        <taxon>Neopterygii</taxon>
        <taxon>Teleostei</taxon>
        <taxon>Anguilliformes</taxon>
        <taxon>Anguillidae</taxon>
        <taxon>Anguilla</taxon>
    </lineage>
</organism>
<dbReference type="AlphaFoldDB" id="A0A0E9RDU3"/>
<reference evidence="1" key="2">
    <citation type="journal article" date="2015" name="Fish Shellfish Immunol.">
        <title>Early steps in the European eel (Anguilla anguilla)-Vibrio vulnificus interaction in the gills: Role of the RtxA13 toxin.</title>
        <authorList>
            <person name="Callol A."/>
            <person name="Pajuelo D."/>
            <person name="Ebbesson L."/>
            <person name="Teles M."/>
            <person name="MacKenzie S."/>
            <person name="Amaro C."/>
        </authorList>
    </citation>
    <scope>NUCLEOTIDE SEQUENCE</scope>
</reference>
<evidence type="ECO:0000313" key="1">
    <source>
        <dbReference type="EMBL" id="JAH27296.1"/>
    </source>
</evidence>
<name>A0A0E9RDU3_ANGAN</name>
<sequence>MPNSFTRSDVTFVLEFERSEMVGSVIIRLISI</sequence>
<proteinExistence type="predicted"/>
<reference evidence="1" key="1">
    <citation type="submission" date="2014-11" db="EMBL/GenBank/DDBJ databases">
        <authorList>
            <person name="Amaro Gonzalez C."/>
        </authorList>
    </citation>
    <scope>NUCLEOTIDE SEQUENCE</scope>
</reference>
<protein>
    <submittedName>
        <fullName evidence="1">Uncharacterized protein</fullName>
    </submittedName>
</protein>